<reference evidence="1" key="1">
    <citation type="submission" date="2018-02" db="EMBL/GenBank/DDBJ databases">
        <title>Rhizophora mucronata_Transcriptome.</title>
        <authorList>
            <person name="Meera S.P."/>
            <person name="Sreeshan A."/>
            <person name="Augustine A."/>
        </authorList>
    </citation>
    <scope>NUCLEOTIDE SEQUENCE</scope>
    <source>
        <tissue evidence="1">Leaf</tissue>
    </source>
</reference>
<proteinExistence type="predicted"/>
<organism evidence="1">
    <name type="scientific">Rhizophora mucronata</name>
    <name type="common">Asiatic mangrove</name>
    <dbReference type="NCBI Taxonomy" id="61149"/>
    <lineage>
        <taxon>Eukaryota</taxon>
        <taxon>Viridiplantae</taxon>
        <taxon>Streptophyta</taxon>
        <taxon>Embryophyta</taxon>
        <taxon>Tracheophyta</taxon>
        <taxon>Spermatophyta</taxon>
        <taxon>Magnoliopsida</taxon>
        <taxon>eudicotyledons</taxon>
        <taxon>Gunneridae</taxon>
        <taxon>Pentapetalae</taxon>
        <taxon>rosids</taxon>
        <taxon>fabids</taxon>
        <taxon>Malpighiales</taxon>
        <taxon>Rhizophoraceae</taxon>
        <taxon>Rhizophora</taxon>
    </lineage>
</organism>
<accession>A0A2P2NBI2</accession>
<protein>
    <submittedName>
        <fullName evidence="1">Uncharacterized protein</fullName>
    </submittedName>
</protein>
<evidence type="ECO:0000313" key="1">
    <source>
        <dbReference type="EMBL" id="MBX39829.1"/>
    </source>
</evidence>
<sequence>MCFTYAKGCAFA</sequence>
<name>A0A2P2NBI2_RHIMU</name>
<dbReference type="EMBL" id="GGEC01059345">
    <property type="protein sequence ID" value="MBX39829.1"/>
    <property type="molecule type" value="Transcribed_RNA"/>
</dbReference>